<comment type="caution">
    <text evidence="2">The sequence shown here is derived from an EMBL/GenBank/DDBJ whole genome shotgun (WGS) entry which is preliminary data.</text>
</comment>
<dbReference type="InterPro" id="IPR008979">
    <property type="entry name" value="Galactose-bd-like_sf"/>
</dbReference>
<reference evidence="2 3" key="1">
    <citation type="submission" date="2023-11" db="EMBL/GenBank/DDBJ databases">
        <title>Paucibacter sp. nov., isolated from fresh soil in Korea.</title>
        <authorList>
            <person name="Le N.T.T."/>
        </authorList>
    </citation>
    <scope>NUCLEOTIDE SEQUENCE [LARGE SCALE GENOMIC DNA]</scope>
    <source>
        <strain evidence="2 3">R3-3</strain>
    </source>
</reference>
<organism evidence="2 3">
    <name type="scientific">Roseateles agri</name>
    <dbReference type="NCBI Taxonomy" id="3098619"/>
    <lineage>
        <taxon>Bacteria</taxon>
        <taxon>Pseudomonadati</taxon>
        <taxon>Pseudomonadota</taxon>
        <taxon>Betaproteobacteria</taxon>
        <taxon>Burkholderiales</taxon>
        <taxon>Sphaerotilaceae</taxon>
        <taxon>Roseateles</taxon>
    </lineage>
</organism>
<dbReference type="RefSeq" id="WP_320423827.1">
    <property type="nucleotide sequence ID" value="NZ_JAXCLA010000004.1"/>
</dbReference>
<dbReference type="Gene3D" id="2.60.120.260">
    <property type="entry name" value="Galactose-binding domain-like"/>
    <property type="match status" value="1"/>
</dbReference>
<accession>A0ABU5DJN2</accession>
<proteinExistence type="predicted"/>
<keyword evidence="1" id="KW-0732">Signal</keyword>
<dbReference type="EMBL" id="JAXCLA010000004">
    <property type="protein sequence ID" value="MDY0745938.1"/>
    <property type="molecule type" value="Genomic_DNA"/>
</dbReference>
<name>A0ABU5DJN2_9BURK</name>
<feature type="signal peptide" evidence="1">
    <location>
        <begin position="1"/>
        <end position="29"/>
    </location>
</feature>
<gene>
    <name evidence="2" type="ORF">SNE35_15560</name>
</gene>
<dbReference type="SUPFAM" id="SSF49785">
    <property type="entry name" value="Galactose-binding domain-like"/>
    <property type="match status" value="1"/>
</dbReference>
<evidence type="ECO:0000313" key="2">
    <source>
        <dbReference type="EMBL" id="MDY0745938.1"/>
    </source>
</evidence>
<sequence>MLARFFTKHSLLSAATAAALLCCAASARADLVTNGGFETGDFTGWTTNINPVYDAVDTLAPHDGTYAAYFGNGSVSTISQDLATTAGTHYMLSFWLMNEADVTGASAPNSFAVLLDGATALSLNNELAFGYTEYNIFFDGTGGLVNLSFAASQTFAFWDLDSVSVNVPEPDGLALAGLAGILALGASRRRR</sequence>
<protein>
    <submittedName>
        <fullName evidence="2">PEP-CTERM sorting domain-containing protein</fullName>
    </submittedName>
</protein>
<evidence type="ECO:0000256" key="1">
    <source>
        <dbReference type="SAM" id="SignalP"/>
    </source>
</evidence>
<dbReference type="Proteomes" id="UP001285263">
    <property type="component" value="Unassembled WGS sequence"/>
</dbReference>
<keyword evidence="3" id="KW-1185">Reference proteome</keyword>
<feature type="chain" id="PRO_5045961733" evidence="1">
    <location>
        <begin position="30"/>
        <end position="191"/>
    </location>
</feature>
<evidence type="ECO:0000313" key="3">
    <source>
        <dbReference type="Proteomes" id="UP001285263"/>
    </source>
</evidence>